<reference evidence="2" key="3">
    <citation type="submission" date="2015-04" db="UniProtKB">
        <authorList>
            <consortium name="EnsemblPlants"/>
        </authorList>
    </citation>
    <scope>IDENTIFICATION</scope>
</reference>
<dbReference type="GO" id="GO:0005886">
    <property type="term" value="C:plasma membrane"/>
    <property type="evidence" value="ECO:0007669"/>
    <property type="project" value="TreeGrafter"/>
</dbReference>
<dbReference type="SUPFAM" id="SSF56112">
    <property type="entry name" value="Protein kinase-like (PK-like)"/>
    <property type="match status" value="2"/>
</dbReference>
<dbReference type="Proteomes" id="UP000032180">
    <property type="component" value="Chromosome 5"/>
</dbReference>
<sequence>MDKHASVANLSLKIVKGGLRPMIPRRCPRAIAQIMRKCCDANPEKRPNMDEVVQRLDALAKKIDRRMAQLNSPPEAGCFCMSLGRSSACALVGYRSSRRQDGELASRWRGQLEDHQLWHGVHKGQTKGDDRKKGSTPMYMAPEVLKGKPYNHKCDVYSFGICLWEIYCCKTSYMDKDASVVDLSLKIAKGGLRPKIPRCFLRAMARIMRKCWDANPEKWPEMDEVVQRLVTLDAQLESPPTADCFCLSLGRGRA</sequence>
<dbReference type="Gene3D" id="1.10.510.10">
    <property type="entry name" value="Transferase(Phosphotransferase) domain 1"/>
    <property type="match status" value="2"/>
</dbReference>
<dbReference type="STRING" id="77586.A0A0D9WDY6"/>
<dbReference type="Gramene" id="LPERR05G06130.1">
    <property type="protein sequence ID" value="LPERR05G06130.1"/>
    <property type="gene ID" value="LPERR05G06130"/>
</dbReference>
<dbReference type="AlphaFoldDB" id="A0A0D9WDY6"/>
<dbReference type="EnsemblPlants" id="LPERR05G06130.1">
    <property type="protein sequence ID" value="LPERR05G06130.1"/>
    <property type="gene ID" value="LPERR05G06130"/>
</dbReference>
<protein>
    <recommendedName>
        <fullName evidence="1">Protein kinase domain-containing protein</fullName>
    </recommendedName>
</protein>
<keyword evidence="3" id="KW-1185">Reference proteome</keyword>
<dbReference type="PROSITE" id="PS50011">
    <property type="entry name" value="PROTEIN_KINASE_DOM"/>
    <property type="match status" value="1"/>
</dbReference>
<dbReference type="eggNOG" id="KOG0192">
    <property type="taxonomic scope" value="Eukaryota"/>
</dbReference>
<dbReference type="InterPro" id="IPR001245">
    <property type="entry name" value="Ser-Thr/Tyr_kinase_cat_dom"/>
</dbReference>
<dbReference type="InterPro" id="IPR051681">
    <property type="entry name" value="Ser/Thr_Kinases-Pseudokinases"/>
</dbReference>
<feature type="domain" description="Protein kinase" evidence="1">
    <location>
        <begin position="1"/>
        <end position="232"/>
    </location>
</feature>
<organism evidence="2 3">
    <name type="scientific">Leersia perrieri</name>
    <dbReference type="NCBI Taxonomy" id="77586"/>
    <lineage>
        <taxon>Eukaryota</taxon>
        <taxon>Viridiplantae</taxon>
        <taxon>Streptophyta</taxon>
        <taxon>Embryophyta</taxon>
        <taxon>Tracheophyta</taxon>
        <taxon>Spermatophyta</taxon>
        <taxon>Magnoliopsida</taxon>
        <taxon>Liliopsida</taxon>
        <taxon>Poales</taxon>
        <taxon>Poaceae</taxon>
        <taxon>BOP clade</taxon>
        <taxon>Oryzoideae</taxon>
        <taxon>Oryzeae</taxon>
        <taxon>Oryzinae</taxon>
        <taxon>Leersia</taxon>
    </lineage>
</organism>
<evidence type="ECO:0000259" key="1">
    <source>
        <dbReference type="PROSITE" id="PS50011"/>
    </source>
</evidence>
<evidence type="ECO:0000313" key="2">
    <source>
        <dbReference type="EnsemblPlants" id="LPERR05G06130.1"/>
    </source>
</evidence>
<dbReference type="GO" id="GO:0004674">
    <property type="term" value="F:protein serine/threonine kinase activity"/>
    <property type="evidence" value="ECO:0007669"/>
    <property type="project" value="TreeGrafter"/>
</dbReference>
<dbReference type="GO" id="GO:0005524">
    <property type="term" value="F:ATP binding"/>
    <property type="evidence" value="ECO:0007669"/>
    <property type="project" value="InterPro"/>
</dbReference>
<dbReference type="PANTHER" id="PTHR44329">
    <property type="entry name" value="SERINE/THREONINE-PROTEIN KINASE TNNI3K-RELATED"/>
    <property type="match status" value="1"/>
</dbReference>
<reference evidence="3" key="2">
    <citation type="submission" date="2013-12" db="EMBL/GenBank/DDBJ databases">
        <authorList>
            <person name="Yu Y."/>
            <person name="Lee S."/>
            <person name="de Baynast K."/>
            <person name="Wissotski M."/>
            <person name="Liu L."/>
            <person name="Talag J."/>
            <person name="Goicoechea J."/>
            <person name="Angelova A."/>
            <person name="Jetty R."/>
            <person name="Kudrna D."/>
            <person name="Golser W."/>
            <person name="Rivera L."/>
            <person name="Zhang J."/>
            <person name="Wing R."/>
        </authorList>
    </citation>
    <scope>NUCLEOTIDE SEQUENCE</scope>
</reference>
<dbReference type="PANTHER" id="PTHR44329:SF271">
    <property type="entry name" value="ATMRK1"/>
    <property type="match status" value="1"/>
</dbReference>
<evidence type="ECO:0000313" key="3">
    <source>
        <dbReference type="Proteomes" id="UP000032180"/>
    </source>
</evidence>
<dbReference type="HOGENOM" id="CLU_1095645_0_0_1"/>
<dbReference type="InterPro" id="IPR000719">
    <property type="entry name" value="Prot_kinase_dom"/>
</dbReference>
<accession>A0A0D9WDY6</accession>
<reference evidence="2 3" key="1">
    <citation type="submission" date="2012-08" db="EMBL/GenBank/DDBJ databases">
        <title>Oryza genome evolution.</title>
        <authorList>
            <person name="Wing R.A."/>
        </authorList>
    </citation>
    <scope>NUCLEOTIDE SEQUENCE</scope>
</reference>
<name>A0A0D9WDY6_9ORYZ</name>
<dbReference type="Pfam" id="PF07714">
    <property type="entry name" value="PK_Tyr_Ser-Thr"/>
    <property type="match status" value="2"/>
</dbReference>
<dbReference type="InterPro" id="IPR011009">
    <property type="entry name" value="Kinase-like_dom_sf"/>
</dbReference>
<proteinExistence type="predicted"/>